<dbReference type="Proteomes" id="UP000309676">
    <property type="component" value="Unassembled WGS sequence"/>
</dbReference>
<dbReference type="InterPro" id="IPR039329">
    <property type="entry name" value="SIAE"/>
</dbReference>
<dbReference type="OrthoDB" id="9795554at2"/>
<dbReference type="InterPro" id="IPR005181">
    <property type="entry name" value="SASA"/>
</dbReference>
<dbReference type="RefSeq" id="WP_138197877.1">
    <property type="nucleotide sequence ID" value="NZ_VCIW01000030.1"/>
</dbReference>
<dbReference type="InterPro" id="IPR036514">
    <property type="entry name" value="SGNH_hydro_sf"/>
</dbReference>
<dbReference type="SUPFAM" id="SSF52266">
    <property type="entry name" value="SGNH hydrolase"/>
    <property type="match status" value="1"/>
</dbReference>
<accession>A0A5R9G131</accession>
<dbReference type="GO" id="GO:0005975">
    <property type="term" value="P:carbohydrate metabolic process"/>
    <property type="evidence" value="ECO:0007669"/>
    <property type="project" value="TreeGrafter"/>
</dbReference>
<dbReference type="Pfam" id="PF03629">
    <property type="entry name" value="SASA"/>
    <property type="match status" value="1"/>
</dbReference>
<organism evidence="4 5">
    <name type="scientific">Paenibacillus antri</name>
    <dbReference type="NCBI Taxonomy" id="2582848"/>
    <lineage>
        <taxon>Bacteria</taxon>
        <taxon>Bacillati</taxon>
        <taxon>Bacillota</taxon>
        <taxon>Bacilli</taxon>
        <taxon>Bacillales</taxon>
        <taxon>Paenibacillaceae</taxon>
        <taxon>Paenibacillus</taxon>
    </lineage>
</organism>
<sequence>MRVDPIFSDHMVLQRDKEVAVWGEAADGEVIEVECAGRRATAVAAGGGWRATLPANEAGGPYRLAARSGAETIVFDDVWYGDVWLAGGQSNMQWPLRSSAGGAEEIAISGGCPLIRYYEVPKVAYDDGVVRESGWRASGQETAGEFSAVAYHFAKRVHAETGVAIGIVGCNMGATSAACWVAEETLERDPALRVYLDEFRAIAKDFDWEAYEAEERAFQDAFAAYEAAQSQGKTKEELGPVPWPPPMSPRSFMRPNGLYETMLKRTAPYTLKGFLYYQGEGDAHRPTAYDKLLEALIRNWRRDWEDDALPFLYVQLPSFGCDGDPDGDAWALLRESQAIVAERAPHVAMAVLLDCGEKDDIHPADKKPVGERLARLALARVYGRSDVHSEGPRFEQMRVNERGEARLRFRCGGGRLTTRDGAPLVGFELCGVDRVYVPAEARIEGDAVIAFSDRVPRPIAARYGWANFTEANLTDGFGLPAAPFRTDREGRGSPAASEFLTEN</sequence>
<protein>
    <submittedName>
        <fullName evidence="4">Sialate O-acetylesterase</fullName>
    </submittedName>
</protein>
<name>A0A5R9G131_9BACL</name>
<proteinExistence type="predicted"/>
<evidence type="ECO:0000256" key="1">
    <source>
        <dbReference type="ARBA" id="ARBA00022801"/>
    </source>
</evidence>
<dbReference type="PANTHER" id="PTHR22901:SF0">
    <property type="entry name" value="SIALATE O-ACETYLESTERASE"/>
    <property type="match status" value="1"/>
</dbReference>
<keyword evidence="5" id="KW-1185">Reference proteome</keyword>
<dbReference type="AlphaFoldDB" id="A0A5R9G131"/>
<evidence type="ECO:0000256" key="2">
    <source>
        <dbReference type="SAM" id="MobiDB-lite"/>
    </source>
</evidence>
<dbReference type="Gene3D" id="3.40.50.1110">
    <property type="entry name" value="SGNH hydrolase"/>
    <property type="match status" value="1"/>
</dbReference>
<evidence type="ECO:0000313" key="5">
    <source>
        <dbReference type="Proteomes" id="UP000309676"/>
    </source>
</evidence>
<comment type="caution">
    <text evidence="4">The sequence shown here is derived from an EMBL/GenBank/DDBJ whole genome shotgun (WGS) entry which is preliminary data.</text>
</comment>
<reference evidence="4 5" key="1">
    <citation type="submission" date="2019-05" db="EMBL/GenBank/DDBJ databases">
        <authorList>
            <person name="Narsing Rao M.P."/>
            <person name="Li W.J."/>
        </authorList>
    </citation>
    <scope>NUCLEOTIDE SEQUENCE [LARGE SCALE GENOMIC DNA]</scope>
    <source>
        <strain evidence="4 5">SYSU_K30003</strain>
    </source>
</reference>
<dbReference type="EMBL" id="VCIW01000030">
    <property type="protein sequence ID" value="TLS48709.1"/>
    <property type="molecule type" value="Genomic_DNA"/>
</dbReference>
<dbReference type="GO" id="GO:0001681">
    <property type="term" value="F:sialate O-acetylesterase activity"/>
    <property type="evidence" value="ECO:0007669"/>
    <property type="project" value="InterPro"/>
</dbReference>
<keyword evidence="1" id="KW-0378">Hydrolase</keyword>
<evidence type="ECO:0000313" key="4">
    <source>
        <dbReference type="EMBL" id="TLS48709.1"/>
    </source>
</evidence>
<dbReference type="PANTHER" id="PTHR22901">
    <property type="entry name" value="SIALATE O-ACETYLESTERASE"/>
    <property type="match status" value="1"/>
</dbReference>
<evidence type="ECO:0000259" key="3">
    <source>
        <dbReference type="Pfam" id="PF03629"/>
    </source>
</evidence>
<feature type="region of interest" description="Disordered" evidence="2">
    <location>
        <begin position="483"/>
        <end position="503"/>
    </location>
</feature>
<gene>
    <name evidence="4" type="ORF">FE782_29150</name>
</gene>
<feature type="domain" description="Sialate O-acetylesterase" evidence="3">
    <location>
        <begin position="251"/>
        <end position="376"/>
    </location>
</feature>